<sequence length="308" mass="31148">MRTLLALVASAALSLAVVPAHADPITSVVVFGDSLSDNGNVLAATHGLFPPFPYVGGRFSNGPVAVEQLAGTLNVPLLDFAYGGATSGSANVLNGSYGLSGLPGMAQEIQYSGLSASQLSSALTVVWGGANDFDALSNPTSAQATTAALAAASNILGYVTTLQGEGARNILVPNLPNLGAVPRYLGDGESAEAALYSSTFNTALQSGLPSGATLFDTNAVFNTILADTTTFSNGVTPCLTNLAAYPNCNGYIFFDDLHPTTAADTILAQNFAAAVTPAAATPEPSSLFLLATGVTASVGALRRRRSAL</sequence>
<dbReference type="CDD" id="cd01846">
    <property type="entry name" value="fatty_acyltransferase_like"/>
    <property type="match status" value="1"/>
</dbReference>
<dbReference type="Pfam" id="PF00657">
    <property type="entry name" value="Lipase_GDSL"/>
    <property type="match status" value="1"/>
</dbReference>
<feature type="domain" description="Ice-binding protein C-terminal" evidence="3">
    <location>
        <begin position="280"/>
        <end position="304"/>
    </location>
</feature>
<protein>
    <submittedName>
        <fullName evidence="4">SGNH/GDSL hydrolase family protein</fullName>
    </submittedName>
</protein>
<dbReference type="PANTHER" id="PTHR45648">
    <property type="entry name" value="GDSL LIPASE/ACYLHYDROLASE FAMILY PROTEIN (AFU_ORTHOLOGUE AFUA_4G14700)"/>
    <property type="match status" value="1"/>
</dbReference>
<keyword evidence="1 4" id="KW-0378">Hydrolase</keyword>
<feature type="chain" id="PRO_5045263404" evidence="2">
    <location>
        <begin position="23"/>
        <end position="308"/>
    </location>
</feature>
<reference evidence="4 5" key="1">
    <citation type="submission" date="2024-12" db="EMBL/GenBank/DDBJ databases">
        <authorList>
            <person name="Lee Y."/>
        </authorList>
    </citation>
    <scope>NUCLEOTIDE SEQUENCE [LARGE SCALE GENOMIC DNA]</scope>
    <source>
        <strain evidence="4 5">03SUJ4</strain>
    </source>
</reference>
<evidence type="ECO:0000256" key="1">
    <source>
        <dbReference type="ARBA" id="ARBA00022801"/>
    </source>
</evidence>
<feature type="signal peptide" evidence="2">
    <location>
        <begin position="1"/>
        <end position="22"/>
    </location>
</feature>
<dbReference type="RefSeq" id="WP_263415178.1">
    <property type="nucleotide sequence ID" value="NZ_BAABBH010000002.1"/>
</dbReference>
<evidence type="ECO:0000259" key="3">
    <source>
        <dbReference type="Pfam" id="PF07589"/>
    </source>
</evidence>
<dbReference type="Proteomes" id="UP001634747">
    <property type="component" value="Unassembled WGS sequence"/>
</dbReference>
<proteinExistence type="predicted"/>
<dbReference type="NCBIfam" id="TIGR02595">
    <property type="entry name" value="PEP_CTERM"/>
    <property type="match status" value="1"/>
</dbReference>
<dbReference type="InterPro" id="IPR013424">
    <property type="entry name" value="Ice-binding_C"/>
</dbReference>
<dbReference type="GO" id="GO:0016787">
    <property type="term" value="F:hydrolase activity"/>
    <property type="evidence" value="ECO:0007669"/>
    <property type="project" value="UniProtKB-KW"/>
</dbReference>
<comment type="caution">
    <text evidence="4">The sequence shown here is derived from an EMBL/GenBank/DDBJ whole genome shotgun (WGS) entry which is preliminary data.</text>
</comment>
<keyword evidence="5" id="KW-1185">Reference proteome</keyword>
<keyword evidence="2" id="KW-0732">Signal</keyword>
<dbReference type="PANTHER" id="PTHR45648:SF22">
    <property type="entry name" value="GDSL LIPASE_ACYLHYDROLASE FAMILY PROTEIN (AFU_ORTHOLOGUE AFUA_4G14700)"/>
    <property type="match status" value="1"/>
</dbReference>
<accession>A0ABW9KLT8</accession>
<gene>
    <name evidence="4" type="ORF">ACK2TP_13385</name>
</gene>
<dbReference type="InterPro" id="IPR036514">
    <property type="entry name" value="SGNH_hydro_sf"/>
</dbReference>
<dbReference type="SUPFAM" id="SSF52266">
    <property type="entry name" value="SGNH hydrolase"/>
    <property type="match status" value="1"/>
</dbReference>
<dbReference type="InterPro" id="IPR001087">
    <property type="entry name" value="GDSL"/>
</dbReference>
<evidence type="ECO:0000313" key="4">
    <source>
        <dbReference type="EMBL" id="MFN2976761.1"/>
    </source>
</evidence>
<dbReference type="EMBL" id="JBJYXY010000001">
    <property type="protein sequence ID" value="MFN2976761.1"/>
    <property type="molecule type" value="Genomic_DNA"/>
</dbReference>
<dbReference type="Pfam" id="PF07589">
    <property type="entry name" value="PEP-CTERM"/>
    <property type="match status" value="1"/>
</dbReference>
<evidence type="ECO:0000256" key="2">
    <source>
        <dbReference type="SAM" id="SignalP"/>
    </source>
</evidence>
<dbReference type="Gene3D" id="3.40.50.1110">
    <property type="entry name" value="SGNH hydrolase"/>
    <property type="match status" value="1"/>
</dbReference>
<name>A0ABW9KLT8_9BACT</name>
<dbReference type="InterPro" id="IPR051058">
    <property type="entry name" value="GDSL_Est/Lipase"/>
</dbReference>
<evidence type="ECO:0000313" key="5">
    <source>
        <dbReference type="Proteomes" id="UP001634747"/>
    </source>
</evidence>
<organism evidence="4 5">
    <name type="scientific">Terriglobus aquaticus</name>
    <dbReference type="NCBI Taxonomy" id="940139"/>
    <lineage>
        <taxon>Bacteria</taxon>
        <taxon>Pseudomonadati</taxon>
        <taxon>Acidobacteriota</taxon>
        <taxon>Terriglobia</taxon>
        <taxon>Terriglobales</taxon>
        <taxon>Acidobacteriaceae</taxon>
        <taxon>Terriglobus</taxon>
    </lineage>
</organism>